<organism evidence="1">
    <name type="scientific">bioreactor metagenome</name>
    <dbReference type="NCBI Taxonomy" id="1076179"/>
    <lineage>
        <taxon>unclassified sequences</taxon>
        <taxon>metagenomes</taxon>
        <taxon>ecological metagenomes</taxon>
    </lineage>
</organism>
<reference evidence="1" key="1">
    <citation type="submission" date="2019-08" db="EMBL/GenBank/DDBJ databases">
        <authorList>
            <person name="Kucharzyk K."/>
            <person name="Murdoch R.W."/>
            <person name="Higgins S."/>
            <person name="Loffler F."/>
        </authorList>
    </citation>
    <scope>NUCLEOTIDE SEQUENCE</scope>
</reference>
<evidence type="ECO:0000313" key="1">
    <source>
        <dbReference type="EMBL" id="MPM95274.1"/>
    </source>
</evidence>
<protein>
    <submittedName>
        <fullName evidence="1">Uncharacterized protein</fullName>
    </submittedName>
</protein>
<name>A0A645E0G1_9ZZZZ</name>
<dbReference type="AlphaFoldDB" id="A0A645E0G1"/>
<sequence>MVEIPGIHPFHRAMPFHDAAIQNEFNGNRPLRITGGGPLIDTAGFLRFNTSHQTIVACIFDAEPLGQHHFYMTIIKMASGEA</sequence>
<dbReference type="EMBL" id="VSSQ01041792">
    <property type="protein sequence ID" value="MPM95274.1"/>
    <property type="molecule type" value="Genomic_DNA"/>
</dbReference>
<gene>
    <name evidence="1" type="ORF">SDC9_142428</name>
</gene>
<comment type="caution">
    <text evidence="1">The sequence shown here is derived from an EMBL/GenBank/DDBJ whole genome shotgun (WGS) entry which is preliminary data.</text>
</comment>
<proteinExistence type="predicted"/>
<accession>A0A645E0G1</accession>